<dbReference type="GO" id="GO:0005506">
    <property type="term" value="F:iron ion binding"/>
    <property type="evidence" value="ECO:0007669"/>
    <property type="project" value="InterPro"/>
</dbReference>
<dbReference type="Proteomes" id="UP000192917">
    <property type="component" value="Unassembled WGS sequence"/>
</dbReference>
<keyword evidence="5" id="KW-0479">Metal-binding</keyword>
<evidence type="ECO:0000256" key="8">
    <source>
        <dbReference type="ARBA" id="ARBA00023004"/>
    </source>
</evidence>
<evidence type="ECO:0000256" key="1">
    <source>
        <dbReference type="ARBA" id="ARBA00001954"/>
    </source>
</evidence>
<dbReference type="GO" id="GO:0050353">
    <property type="term" value="F:trimethyllysine dioxygenase activity"/>
    <property type="evidence" value="ECO:0007669"/>
    <property type="project" value="UniProtKB-EC"/>
</dbReference>
<comment type="cofactor">
    <cofactor evidence="2">
        <name>L-ascorbate</name>
        <dbReference type="ChEBI" id="CHEBI:38290"/>
    </cofactor>
</comment>
<accession>A0A1Y6CPY5</accession>
<evidence type="ECO:0000256" key="3">
    <source>
        <dbReference type="ARBA" id="ARBA00008654"/>
    </source>
</evidence>
<dbReference type="Pfam" id="PF06155">
    <property type="entry name" value="GBBH-like_N"/>
    <property type="match status" value="1"/>
</dbReference>
<evidence type="ECO:0000256" key="11">
    <source>
        <dbReference type="ARBA" id="ARBA00032283"/>
    </source>
</evidence>
<dbReference type="Pfam" id="PF02668">
    <property type="entry name" value="TauD"/>
    <property type="match status" value="1"/>
</dbReference>
<dbReference type="SUPFAM" id="SSF51197">
    <property type="entry name" value="Clavaminate synthase-like"/>
    <property type="match status" value="1"/>
</dbReference>
<comment type="function">
    <text evidence="12">Converts trimethyllysine (TML) into hydroxytrimethyllysine (HTML).</text>
</comment>
<comment type="catalytic activity">
    <reaction evidence="13">
        <text>N(6),N(6),N(6)-trimethyl-L-lysine + 2-oxoglutarate + O2 = (3S)-3-hydroxy-N(6),N(6),N(6)-trimethyl-L-lysine + succinate + CO2</text>
        <dbReference type="Rhea" id="RHEA:14181"/>
        <dbReference type="ChEBI" id="CHEBI:15379"/>
        <dbReference type="ChEBI" id="CHEBI:16526"/>
        <dbReference type="ChEBI" id="CHEBI:16810"/>
        <dbReference type="ChEBI" id="CHEBI:30031"/>
        <dbReference type="ChEBI" id="CHEBI:58100"/>
        <dbReference type="ChEBI" id="CHEBI:141499"/>
        <dbReference type="EC" id="1.14.11.8"/>
    </reaction>
</comment>
<reference evidence="16 17" key="1">
    <citation type="submission" date="2017-04" db="EMBL/GenBank/DDBJ databases">
        <authorList>
            <person name="Afonso C.L."/>
            <person name="Miller P.J."/>
            <person name="Scott M.A."/>
            <person name="Spackman E."/>
            <person name="Goraichik I."/>
            <person name="Dimitrov K.M."/>
            <person name="Suarez D.L."/>
            <person name="Swayne D.E."/>
        </authorList>
    </citation>
    <scope>NUCLEOTIDE SEQUENCE [LARGE SCALE GENOMIC DNA]</scope>
    <source>
        <strain evidence="16 17">USBA 355</strain>
    </source>
</reference>
<dbReference type="InterPro" id="IPR012776">
    <property type="entry name" value="Trimethyllysine_dOase"/>
</dbReference>
<gene>
    <name evidence="16" type="ORF">SAMN05428998_14132</name>
</gene>
<evidence type="ECO:0000313" key="16">
    <source>
        <dbReference type="EMBL" id="SMF80379.1"/>
    </source>
</evidence>
<evidence type="ECO:0000256" key="7">
    <source>
        <dbReference type="ARBA" id="ARBA00023002"/>
    </source>
</evidence>
<evidence type="ECO:0000256" key="9">
    <source>
        <dbReference type="ARBA" id="ARBA00030363"/>
    </source>
</evidence>
<proteinExistence type="inferred from homology"/>
<dbReference type="AlphaFoldDB" id="A0A1Y6CPY5"/>
<keyword evidence="6 16" id="KW-0223">Dioxygenase</keyword>
<dbReference type="PANTHER" id="PTHR10696">
    <property type="entry name" value="GAMMA-BUTYROBETAINE HYDROXYLASE-RELATED"/>
    <property type="match status" value="1"/>
</dbReference>
<sequence length="378" mass="41864">MTPPGATRADPMPAGLAAAEADADSLTLTFADGRQRRLPFLWLRDHCACADCLHPETAQRLVDTFSLPADLAPEAIEADAEGLSVRWNDGHRSRHPYRHLAEALATPAEPALHLWRGDELAGGGPSVAYEAVMADDAGVADWLEAIHRDGFCFVEDVPPTAEDTEALARRIAYVRETIFGGFWVFSANMAHADTAYTTGTIGPHTDGTYVEDAPGLQLFHCLEFEGEGGESLLIDGFRVAADLKREDPEAYALLSRVEVPGQYLEAGVHLRAERPILRHDSAGRLVQVSFNNHDRAPFLLPEPEMSAFYRALGAFWRRLDEPGYQLRTHLDPGRALIFDNWRVLHGRLAYRGRRTLCGCYLNHEDFDSRRRVLAGRAA</sequence>
<evidence type="ECO:0000256" key="4">
    <source>
        <dbReference type="ARBA" id="ARBA00012267"/>
    </source>
</evidence>
<dbReference type="RefSeq" id="WP_159460369.1">
    <property type="nucleotide sequence ID" value="NZ_FWZX01000041.1"/>
</dbReference>
<comment type="similarity">
    <text evidence="3">Belongs to the gamma-BBH/TMLD family.</text>
</comment>
<evidence type="ECO:0000256" key="12">
    <source>
        <dbReference type="ARBA" id="ARBA00046008"/>
    </source>
</evidence>
<evidence type="ECO:0000256" key="10">
    <source>
        <dbReference type="ARBA" id="ARBA00031778"/>
    </source>
</evidence>
<protein>
    <recommendedName>
        <fullName evidence="4">trimethyllysine dioxygenase</fullName>
        <ecNumber evidence="4">1.14.11.8</ecNumber>
    </recommendedName>
    <alternativeName>
        <fullName evidence="10">Epsilon-trimethyllysine 2-oxoglutarate dioxygenase</fullName>
    </alternativeName>
    <alternativeName>
        <fullName evidence="9">TML hydroxylase</fullName>
    </alternativeName>
    <alternativeName>
        <fullName evidence="11">TML-alpha-ketoglutarate dioxygenase</fullName>
    </alternativeName>
</protein>
<evidence type="ECO:0000256" key="6">
    <source>
        <dbReference type="ARBA" id="ARBA00022964"/>
    </source>
</evidence>
<dbReference type="Gene3D" id="3.60.130.10">
    <property type="entry name" value="Clavaminate synthase-like"/>
    <property type="match status" value="1"/>
</dbReference>
<evidence type="ECO:0000259" key="14">
    <source>
        <dbReference type="Pfam" id="PF02668"/>
    </source>
</evidence>
<dbReference type="FunFam" id="3.30.2020.30:FF:000002">
    <property type="entry name" value="Putative gamma-butyrobetaine dioxygenase"/>
    <property type="match status" value="1"/>
</dbReference>
<dbReference type="CDD" id="cd00250">
    <property type="entry name" value="CAS_like"/>
    <property type="match status" value="1"/>
</dbReference>
<evidence type="ECO:0000256" key="13">
    <source>
        <dbReference type="ARBA" id="ARBA00049334"/>
    </source>
</evidence>
<dbReference type="InterPro" id="IPR038492">
    <property type="entry name" value="GBBH-like_N_sf"/>
</dbReference>
<organism evidence="16 17">
    <name type="scientific">Tistlia consotensis USBA 355</name>
    <dbReference type="NCBI Taxonomy" id="560819"/>
    <lineage>
        <taxon>Bacteria</taxon>
        <taxon>Pseudomonadati</taxon>
        <taxon>Pseudomonadota</taxon>
        <taxon>Alphaproteobacteria</taxon>
        <taxon>Rhodospirillales</taxon>
        <taxon>Rhodovibrionaceae</taxon>
        <taxon>Tistlia</taxon>
    </lineage>
</organism>
<feature type="domain" description="Gamma-butyrobetaine hydroxylase-like N-terminal" evidence="15">
    <location>
        <begin position="21"/>
        <end position="98"/>
    </location>
</feature>
<evidence type="ECO:0000256" key="2">
    <source>
        <dbReference type="ARBA" id="ARBA00001961"/>
    </source>
</evidence>
<dbReference type="InterPro" id="IPR042098">
    <property type="entry name" value="TauD-like_sf"/>
</dbReference>
<comment type="cofactor">
    <cofactor evidence="1">
        <name>Fe(2+)</name>
        <dbReference type="ChEBI" id="CHEBI:29033"/>
    </cofactor>
</comment>
<dbReference type="EMBL" id="FWZX01000041">
    <property type="protein sequence ID" value="SMF80379.1"/>
    <property type="molecule type" value="Genomic_DNA"/>
</dbReference>
<dbReference type="FunFam" id="3.60.130.10:FF:000001">
    <property type="entry name" value="Trimethyllysine dioxygenase, mitochondrial"/>
    <property type="match status" value="1"/>
</dbReference>
<dbReference type="PANTHER" id="PTHR10696:SF51">
    <property type="entry name" value="TRIMETHYLLYSINE DIOXYGENASE, MITOCHONDRIAL"/>
    <property type="match status" value="1"/>
</dbReference>
<dbReference type="EC" id="1.14.11.8" evidence="4"/>
<name>A0A1Y6CPY5_9PROT</name>
<dbReference type="InterPro" id="IPR050411">
    <property type="entry name" value="AlphaKG_dependent_hydroxylases"/>
</dbReference>
<evidence type="ECO:0000256" key="5">
    <source>
        <dbReference type="ARBA" id="ARBA00022723"/>
    </source>
</evidence>
<keyword evidence="8" id="KW-0408">Iron</keyword>
<keyword evidence="7" id="KW-0560">Oxidoreductase</keyword>
<evidence type="ECO:0000259" key="15">
    <source>
        <dbReference type="Pfam" id="PF06155"/>
    </source>
</evidence>
<dbReference type="InterPro" id="IPR010376">
    <property type="entry name" value="GBBH-like_N"/>
</dbReference>
<dbReference type="GO" id="GO:0045329">
    <property type="term" value="P:carnitine biosynthetic process"/>
    <property type="evidence" value="ECO:0007669"/>
    <property type="project" value="InterPro"/>
</dbReference>
<feature type="domain" description="TauD/TfdA-like" evidence="14">
    <location>
        <begin position="126"/>
        <end position="360"/>
    </location>
</feature>
<dbReference type="InterPro" id="IPR003819">
    <property type="entry name" value="TauD/TfdA-like"/>
</dbReference>
<evidence type="ECO:0000313" key="17">
    <source>
        <dbReference type="Proteomes" id="UP000192917"/>
    </source>
</evidence>
<dbReference type="NCBIfam" id="TIGR02410">
    <property type="entry name" value="carnitine_TMLD"/>
    <property type="match status" value="1"/>
</dbReference>
<dbReference type="Gene3D" id="3.30.2020.30">
    <property type="match status" value="1"/>
</dbReference>
<dbReference type="STRING" id="560819.SAMN05428998_14132"/>
<keyword evidence="17" id="KW-1185">Reference proteome</keyword>